<dbReference type="SUPFAM" id="SSF51445">
    <property type="entry name" value="(Trans)glycosidases"/>
    <property type="match status" value="1"/>
</dbReference>
<dbReference type="Gene3D" id="2.60.40.1180">
    <property type="entry name" value="Golgi alpha-mannosidase II"/>
    <property type="match status" value="1"/>
</dbReference>
<dbReference type="EC" id="2.4.1.18" evidence="10"/>
<dbReference type="CDD" id="cd11322">
    <property type="entry name" value="AmyAc_Glg_BE"/>
    <property type="match status" value="1"/>
</dbReference>
<protein>
    <recommendedName>
        <fullName evidence="10">1,4-alpha-glucan branching enzyme GlgB</fullName>
        <ecNumber evidence="10">2.4.1.18</ecNumber>
    </recommendedName>
    <alternativeName>
        <fullName evidence="10">1,4-alpha-D-glucan:1,4-alpha-D-glucan 6-glucosyl-transferase</fullName>
    </alternativeName>
    <alternativeName>
        <fullName evidence="10">Alpha-(1-&gt;4)-glucan branching enzyme</fullName>
    </alternativeName>
    <alternativeName>
        <fullName evidence="10">Glycogen branching enzyme</fullName>
        <shortName evidence="10">BE</shortName>
    </alternativeName>
</protein>
<feature type="active site" description="Proton donor" evidence="10">
    <location>
        <position position="472"/>
    </location>
</feature>
<evidence type="ECO:0000256" key="9">
    <source>
        <dbReference type="ARBA" id="ARBA00023277"/>
    </source>
</evidence>
<dbReference type="RefSeq" id="WP_345532186.1">
    <property type="nucleotide sequence ID" value="NZ_BAABLD010000007.1"/>
</dbReference>
<dbReference type="Pfam" id="PF02806">
    <property type="entry name" value="Alpha-amylase_C"/>
    <property type="match status" value="1"/>
</dbReference>
<gene>
    <name evidence="10 12" type="primary">glgB</name>
    <name evidence="12" type="ORF">GCM10025770_14210</name>
</gene>
<dbReference type="PANTHER" id="PTHR43651:SF3">
    <property type="entry name" value="1,4-ALPHA-GLUCAN-BRANCHING ENZYME"/>
    <property type="match status" value="1"/>
</dbReference>
<proteinExistence type="inferred from homology"/>
<comment type="pathway">
    <text evidence="3 10">Glycan biosynthesis; glycogen biosynthesis.</text>
</comment>
<evidence type="ECO:0000256" key="3">
    <source>
        <dbReference type="ARBA" id="ARBA00004964"/>
    </source>
</evidence>
<dbReference type="Pfam" id="PF22019">
    <property type="entry name" value="GlgB_N"/>
    <property type="match status" value="1"/>
</dbReference>
<dbReference type="Proteomes" id="UP001500547">
    <property type="component" value="Unassembled WGS sequence"/>
</dbReference>
<evidence type="ECO:0000256" key="2">
    <source>
        <dbReference type="ARBA" id="ARBA00002953"/>
    </source>
</evidence>
<organism evidence="12 13">
    <name type="scientific">Viridibacterium curvum</name>
    <dbReference type="NCBI Taxonomy" id="1101404"/>
    <lineage>
        <taxon>Bacteria</taxon>
        <taxon>Pseudomonadati</taxon>
        <taxon>Pseudomonadota</taxon>
        <taxon>Betaproteobacteria</taxon>
        <taxon>Rhodocyclales</taxon>
        <taxon>Rhodocyclaceae</taxon>
        <taxon>Viridibacterium</taxon>
    </lineage>
</organism>
<dbReference type="PANTHER" id="PTHR43651">
    <property type="entry name" value="1,4-ALPHA-GLUCAN-BRANCHING ENZYME"/>
    <property type="match status" value="1"/>
</dbReference>
<sequence>MSKPNDFATVSELPCGMLSNDELNQILEARHGDPFHALGMHTAADGALWVRCFLPGAQSVEVINGTDKRLRGKLGKRHEAGFFEGPLKATDRFHYRLRVTWHDGQQAIIEDPYRFPPVLGEKDVWWLAEGTHLRPYEILGARVRELDGVIGTSFAVWAPNASRVAVLGDFNFWDNRRHPMRLRRECGVWELFLPEVPEGARYKFEVRAANGHVLPLKADPYALQSELRPSTASVVSHLPDYVPATEERRRANAHDAPVSIYEVHLGSWRRKNGHEWLNWDELAESLIPYAQDMGFTHIELLPVSEHPFDGSWGYQTIGLFAPTARFGDPAGFTRFVERCHIAGLGLILDWVPAHFPTDAHGLANFDGTHLYEYADPREGFHQDWNTLIYNFGRTEVRNFLVGNALYWLERYGVDGLRVDAVASMLYRDYSRKDGEWVPNQYGGRENLEAIAFLKRMNEVVGAERPQAITAAEESTSYPAVSRPTFDGGLGFHYKWNMGWMNDTLRYMARDPIHRKYHHNELSFGLMYAFSEHFVLPISHDEVVHGKGSMLKKMPGDRWQQFANLRAYYGFMWGHPGKKLLFMGCEFAQNDEWNADRSLDWHLLEHGPEADMHRGVQRLVRDLNHFMRHPALHQRDFDGNGFEWIEHSNAENSIASFIRHGADGSMVVVVCNFTPTPHNGMRIGVPRLGRYVERINTDSAYYGGSNVGTPFSATYAEHNGVSGKAHSIVVNVPPLATVMFEWQG</sequence>
<comment type="similarity">
    <text evidence="4 10">Belongs to the glycosyl hydrolase 13 family. GlgB subfamily.</text>
</comment>
<dbReference type="InterPro" id="IPR006047">
    <property type="entry name" value="GH13_cat_dom"/>
</dbReference>
<evidence type="ECO:0000259" key="11">
    <source>
        <dbReference type="SMART" id="SM00642"/>
    </source>
</evidence>
<dbReference type="SUPFAM" id="SSF51011">
    <property type="entry name" value="Glycosyl hydrolase domain"/>
    <property type="match status" value="1"/>
</dbReference>
<dbReference type="NCBIfam" id="TIGR01515">
    <property type="entry name" value="branching_enzym"/>
    <property type="match status" value="1"/>
</dbReference>
<evidence type="ECO:0000256" key="5">
    <source>
        <dbReference type="ARBA" id="ARBA00022600"/>
    </source>
</evidence>
<keyword evidence="5 10" id="KW-0321">Glycogen metabolism</keyword>
<evidence type="ECO:0000256" key="10">
    <source>
        <dbReference type="HAMAP-Rule" id="MF_00685"/>
    </source>
</evidence>
<dbReference type="InterPro" id="IPR013780">
    <property type="entry name" value="Glyco_hydro_b"/>
</dbReference>
<comment type="caution">
    <text evidence="12">The sequence shown here is derived from an EMBL/GenBank/DDBJ whole genome shotgun (WGS) entry which is preliminary data.</text>
</comment>
<evidence type="ECO:0000313" key="13">
    <source>
        <dbReference type="Proteomes" id="UP001500547"/>
    </source>
</evidence>
<dbReference type="InterPro" id="IPR006407">
    <property type="entry name" value="GlgB"/>
</dbReference>
<keyword evidence="8 10" id="KW-0320">Glycogen biosynthesis</keyword>
<name>A0ABP9QJ89_9RHOO</name>
<comment type="function">
    <text evidence="2 10">Catalyzes the formation of the alpha-1,6-glucosidic linkages in glycogen by scission of a 1,4-alpha-linked oligosaccharide from growing alpha-1,4-glucan chains and the subsequent attachment of the oligosaccharide to the alpha-1,6 position.</text>
</comment>
<comment type="catalytic activity">
    <reaction evidence="1 10">
        <text>Transfers a segment of a (1-&gt;4)-alpha-D-glucan chain to a primary hydroxy group in a similar glucan chain.</text>
        <dbReference type="EC" id="2.4.1.18"/>
    </reaction>
</comment>
<dbReference type="PIRSF" id="PIRSF000463">
    <property type="entry name" value="GlgB"/>
    <property type="match status" value="1"/>
</dbReference>
<accession>A0ABP9QJ89</accession>
<dbReference type="SMART" id="SM00642">
    <property type="entry name" value="Aamy"/>
    <property type="match status" value="1"/>
</dbReference>
<comment type="subunit">
    <text evidence="10">Monomer.</text>
</comment>
<dbReference type="InterPro" id="IPR044143">
    <property type="entry name" value="GlgB_N_E_set_prok"/>
</dbReference>
<evidence type="ECO:0000256" key="4">
    <source>
        <dbReference type="ARBA" id="ARBA00009000"/>
    </source>
</evidence>
<dbReference type="InterPro" id="IPR013783">
    <property type="entry name" value="Ig-like_fold"/>
</dbReference>
<dbReference type="Gene3D" id="3.20.20.80">
    <property type="entry name" value="Glycosidases"/>
    <property type="match status" value="1"/>
</dbReference>
<dbReference type="EMBL" id="BAABLD010000007">
    <property type="protein sequence ID" value="GAA5162886.1"/>
    <property type="molecule type" value="Genomic_DNA"/>
</dbReference>
<keyword evidence="13" id="KW-1185">Reference proteome</keyword>
<keyword evidence="7 10" id="KW-0808">Transferase</keyword>
<dbReference type="InterPro" id="IPR014756">
    <property type="entry name" value="Ig_E-set"/>
</dbReference>
<feature type="domain" description="Glycosyl hydrolase family 13 catalytic" evidence="11">
    <location>
        <begin position="262"/>
        <end position="601"/>
    </location>
</feature>
<dbReference type="Pfam" id="PF02922">
    <property type="entry name" value="CBM_48"/>
    <property type="match status" value="1"/>
</dbReference>
<dbReference type="InterPro" id="IPR006048">
    <property type="entry name" value="A-amylase/branching_C"/>
</dbReference>
<evidence type="ECO:0000256" key="8">
    <source>
        <dbReference type="ARBA" id="ARBA00023056"/>
    </source>
</evidence>
<keyword evidence="6 10" id="KW-0328">Glycosyltransferase</keyword>
<keyword evidence="9 10" id="KW-0119">Carbohydrate metabolism</keyword>
<evidence type="ECO:0000256" key="6">
    <source>
        <dbReference type="ARBA" id="ARBA00022676"/>
    </source>
</evidence>
<evidence type="ECO:0000313" key="12">
    <source>
        <dbReference type="EMBL" id="GAA5162886.1"/>
    </source>
</evidence>
<dbReference type="InterPro" id="IPR037439">
    <property type="entry name" value="Branching_enzy"/>
</dbReference>
<evidence type="ECO:0000256" key="1">
    <source>
        <dbReference type="ARBA" id="ARBA00000826"/>
    </source>
</evidence>
<evidence type="ECO:0000256" key="7">
    <source>
        <dbReference type="ARBA" id="ARBA00022679"/>
    </source>
</evidence>
<dbReference type="HAMAP" id="MF_00685">
    <property type="entry name" value="GlgB"/>
    <property type="match status" value="1"/>
</dbReference>
<dbReference type="InterPro" id="IPR004193">
    <property type="entry name" value="Glyco_hydro_13_N"/>
</dbReference>
<feature type="active site" description="Nucleophile" evidence="10">
    <location>
        <position position="419"/>
    </location>
</feature>
<dbReference type="InterPro" id="IPR017853">
    <property type="entry name" value="GH"/>
</dbReference>
<dbReference type="CDD" id="cd02855">
    <property type="entry name" value="E_set_GBE_prok_N"/>
    <property type="match status" value="1"/>
</dbReference>
<dbReference type="Pfam" id="PF00128">
    <property type="entry name" value="Alpha-amylase"/>
    <property type="match status" value="1"/>
</dbReference>
<dbReference type="Gene3D" id="2.60.40.10">
    <property type="entry name" value="Immunoglobulins"/>
    <property type="match status" value="2"/>
</dbReference>
<dbReference type="InterPro" id="IPR054169">
    <property type="entry name" value="GlgB_N"/>
</dbReference>
<dbReference type="NCBIfam" id="NF008967">
    <property type="entry name" value="PRK12313.1"/>
    <property type="match status" value="1"/>
</dbReference>
<dbReference type="NCBIfam" id="NF003811">
    <property type="entry name" value="PRK05402.1"/>
    <property type="match status" value="1"/>
</dbReference>
<reference evidence="13" key="1">
    <citation type="journal article" date="2019" name="Int. J. Syst. Evol. Microbiol.">
        <title>The Global Catalogue of Microorganisms (GCM) 10K type strain sequencing project: providing services to taxonomists for standard genome sequencing and annotation.</title>
        <authorList>
            <consortium name="The Broad Institute Genomics Platform"/>
            <consortium name="The Broad Institute Genome Sequencing Center for Infectious Disease"/>
            <person name="Wu L."/>
            <person name="Ma J."/>
        </authorList>
    </citation>
    <scope>NUCLEOTIDE SEQUENCE [LARGE SCALE GENOMIC DNA]</scope>
    <source>
        <strain evidence="13">JCM 18715</strain>
    </source>
</reference>
<dbReference type="SUPFAM" id="SSF81296">
    <property type="entry name" value="E set domains"/>
    <property type="match status" value="2"/>
</dbReference>